<dbReference type="EC" id="2.7.13.3" evidence="2"/>
<name>A0A7W8IF48_9BACT</name>
<dbReference type="NCBIfam" id="TIGR00229">
    <property type="entry name" value="sensory_box"/>
    <property type="match status" value="1"/>
</dbReference>
<dbReference type="SMART" id="SM00086">
    <property type="entry name" value="PAC"/>
    <property type="match status" value="1"/>
</dbReference>
<dbReference type="SUPFAM" id="SSF47384">
    <property type="entry name" value="Homodimeric domain of signal transducing histidine kinase"/>
    <property type="match status" value="1"/>
</dbReference>
<dbReference type="Pfam" id="PF02518">
    <property type="entry name" value="HATPase_c"/>
    <property type="match status" value="1"/>
</dbReference>
<dbReference type="InterPro" id="IPR013656">
    <property type="entry name" value="PAS_4"/>
</dbReference>
<dbReference type="GO" id="GO:0005524">
    <property type="term" value="F:ATP binding"/>
    <property type="evidence" value="ECO:0007669"/>
    <property type="project" value="UniProtKB-KW"/>
</dbReference>
<feature type="domain" description="PAS" evidence="11">
    <location>
        <begin position="229"/>
        <end position="302"/>
    </location>
</feature>
<dbReference type="Pfam" id="PF08448">
    <property type="entry name" value="PAS_4"/>
    <property type="match status" value="1"/>
</dbReference>
<evidence type="ECO:0000256" key="7">
    <source>
        <dbReference type="ARBA" id="ARBA00022840"/>
    </source>
</evidence>
<organism evidence="13 14">
    <name type="scientific">Tunturiibacter empetritectus</name>
    <dbReference type="NCBI Taxonomy" id="3069691"/>
    <lineage>
        <taxon>Bacteria</taxon>
        <taxon>Pseudomonadati</taxon>
        <taxon>Acidobacteriota</taxon>
        <taxon>Terriglobia</taxon>
        <taxon>Terriglobales</taxon>
        <taxon>Acidobacteriaceae</taxon>
        <taxon>Tunturiibacter</taxon>
    </lineage>
</organism>
<evidence type="ECO:0000256" key="9">
    <source>
        <dbReference type="SAM" id="Phobius"/>
    </source>
</evidence>
<evidence type="ECO:0000256" key="3">
    <source>
        <dbReference type="ARBA" id="ARBA00022553"/>
    </source>
</evidence>
<dbReference type="InterPro" id="IPR003661">
    <property type="entry name" value="HisK_dim/P_dom"/>
</dbReference>
<dbReference type="InterPro" id="IPR000014">
    <property type="entry name" value="PAS"/>
</dbReference>
<keyword evidence="3" id="KW-0597">Phosphoprotein</keyword>
<dbReference type="GO" id="GO:0000155">
    <property type="term" value="F:phosphorelay sensor kinase activity"/>
    <property type="evidence" value="ECO:0007669"/>
    <property type="project" value="InterPro"/>
</dbReference>
<keyword evidence="9" id="KW-0812">Transmembrane</keyword>
<evidence type="ECO:0000256" key="5">
    <source>
        <dbReference type="ARBA" id="ARBA00022741"/>
    </source>
</evidence>
<gene>
    <name evidence="13" type="ORF">HDF09_000675</name>
</gene>
<evidence type="ECO:0000313" key="13">
    <source>
        <dbReference type="EMBL" id="MBB5316025.1"/>
    </source>
</evidence>
<dbReference type="PRINTS" id="PR00344">
    <property type="entry name" value="BCTRLSENSOR"/>
</dbReference>
<keyword evidence="9" id="KW-0472">Membrane</keyword>
<evidence type="ECO:0000256" key="8">
    <source>
        <dbReference type="ARBA" id="ARBA00023012"/>
    </source>
</evidence>
<evidence type="ECO:0000259" key="10">
    <source>
        <dbReference type="PROSITE" id="PS50109"/>
    </source>
</evidence>
<comment type="catalytic activity">
    <reaction evidence="1">
        <text>ATP + protein L-histidine = ADP + protein N-phospho-L-histidine.</text>
        <dbReference type="EC" id="2.7.13.3"/>
    </reaction>
</comment>
<feature type="transmembrane region" description="Helical" evidence="9">
    <location>
        <begin position="179"/>
        <end position="200"/>
    </location>
</feature>
<dbReference type="PROSITE" id="PS50112">
    <property type="entry name" value="PAS"/>
    <property type="match status" value="1"/>
</dbReference>
<keyword evidence="7" id="KW-0067">ATP-binding</keyword>
<evidence type="ECO:0000256" key="1">
    <source>
        <dbReference type="ARBA" id="ARBA00000085"/>
    </source>
</evidence>
<reference evidence="13" key="1">
    <citation type="submission" date="2020-08" db="EMBL/GenBank/DDBJ databases">
        <title>Genomic Encyclopedia of Type Strains, Phase IV (KMG-V): Genome sequencing to study the core and pangenomes of soil and plant-associated prokaryotes.</title>
        <authorList>
            <person name="Whitman W."/>
        </authorList>
    </citation>
    <scope>NUCLEOTIDE SEQUENCE [LARGE SCALE GENOMIC DNA]</scope>
    <source>
        <strain evidence="13">M8UP27</strain>
    </source>
</reference>
<dbReference type="PROSITE" id="PS50113">
    <property type="entry name" value="PAC"/>
    <property type="match status" value="1"/>
</dbReference>
<protein>
    <recommendedName>
        <fullName evidence="2">histidine kinase</fullName>
        <ecNumber evidence="2">2.7.13.3</ecNumber>
    </recommendedName>
</protein>
<evidence type="ECO:0000256" key="2">
    <source>
        <dbReference type="ARBA" id="ARBA00012438"/>
    </source>
</evidence>
<keyword evidence="5" id="KW-0547">Nucleotide-binding</keyword>
<dbReference type="InterPro" id="IPR005467">
    <property type="entry name" value="His_kinase_dom"/>
</dbReference>
<dbReference type="InterPro" id="IPR035965">
    <property type="entry name" value="PAS-like_dom_sf"/>
</dbReference>
<dbReference type="CDD" id="cd19410">
    <property type="entry name" value="HK9-like_sensor"/>
    <property type="match status" value="1"/>
</dbReference>
<feature type="domain" description="Histidine kinase" evidence="10">
    <location>
        <begin position="373"/>
        <end position="592"/>
    </location>
</feature>
<keyword evidence="6" id="KW-0418">Kinase</keyword>
<dbReference type="Gene3D" id="1.10.287.130">
    <property type="match status" value="1"/>
</dbReference>
<dbReference type="PANTHER" id="PTHR43065">
    <property type="entry name" value="SENSOR HISTIDINE KINASE"/>
    <property type="match status" value="1"/>
</dbReference>
<dbReference type="SMART" id="SM00387">
    <property type="entry name" value="HATPase_c"/>
    <property type="match status" value="1"/>
</dbReference>
<dbReference type="Gene3D" id="3.30.565.10">
    <property type="entry name" value="Histidine kinase-like ATPase, C-terminal domain"/>
    <property type="match status" value="1"/>
</dbReference>
<dbReference type="AlphaFoldDB" id="A0A7W8IF48"/>
<keyword evidence="14" id="KW-1185">Reference proteome</keyword>
<dbReference type="CDD" id="cd00130">
    <property type="entry name" value="PAS"/>
    <property type="match status" value="1"/>
</dbReference>
<dbReference type="CDD" id="cd00075">
    <property type="entry name" value="HATPase"/>
    <property type="match status" value="1"/>
</dbReference>
<dbReference type="Proteomes" id="UP000568106">
    <property type="component" value="Unassembled WGS sequence"/>
</dbReference>
<keyword evidence="8" id="KW-0902">Two-component regulatory system</keyword>
<dbReference type="Gene3D" id="3.30.450.20">
    <property type="entry name" value="PAS domain"/>
    <property type="match status" value="1"/>
</dbReference>
<comment type="caution">
    <text evidence="13">The sequence shown here is derived from an EMBL/GenBank/DDBJ whole genome shotgun (WGS) entry which is preliminary data.</text>
</comment>
<evidence type="ECO:0000259" key="12">
    <source>
        <dbReference type="PROSITE" id="PS50113"/>
    </source>
</evidence>
<dbReference type="CDD" id="cd00082">
    <property type="entry name" value="HisKA"/>
    <property type="match status" value="1"/>
</dbReference>
<dbReference type="InterPro" id="IPR007891">
    <property type="entry name" value="CHASE3"/>
</dbReference>
<evidence type="ECO:0000256" key="6">
    <source>
        <dbReference type="ARBA" id="ARBA00022777"/>
    </source>
</evidence>
<dbReference type="PANTHER" id="PTHR43065:SF10">
    <property type="entry name" value="PEROXIDE STRESS-ACTIVATED HISTIDINE KINASE MAK3"/>
    <property type="match status" value="1"/>
</dbReference>
<dbReference type="InterPro" id="IPR004358">
    <property type="entry name" value="Sig_transdc_His_kin-like_C"/>
</dbReference>
<sequence length="599" mass="65579">MNLSQFNNILRQVFVLPVVALLVVAGALYVQIRGSNVTVNLIQESDARISQATLLSKLIVDEESGLRGYETTGDTRFLQPFYEAESHLQTEIQTLDNMAGADADQKHDIADLRDEHQTWQDAFALPVIATVRGGGQTNDVDLNLHGKVLMDNVRHDLTDIIQKAEASRARRIALWHRQVHSLLLVLLALALGMGMLIGLFTRSRLHAVSAAYRGSLDILSRRAEELYQSEQQLRTTLESIGDGVITCDAEGRIQMMNPVARELTGWSPTEANGRQLEEIFRIVNETTREPVETPVAKVRRLDKIVGMANHHTILLRKDGTELDISDSGAPIRDKAGNTIGIVLVFRDITMERKTQEALIANEKLAVAGRLAATIAHEIHNPLDSVSNLLYLMRNGASPEESVHFMDMAEQELTRVTQISRAMLGLYRESKAPVVVDLQEMLEEILLLMERRLSDLGVTITTEMPEPIEVCAFPAELRQVFTNLITNAAEAAGVGGKVKISIAPRSASVEANGQKLQAGATVTIADNGEGIPDDVQPHLFQPFFTTKGEHGTGLGLWVSRGIINKHGGTITVVSDTSDASHGTWVSVFLATNPTINAGGD</sequence>
<dbReference type="PROSITE" id="PS50109">
    <property type="entry name" value="HIS_KIN"/>
    <property type="match status" value="1"/>
</dbReference>
<dbReference type="SMART" id="SM00091">
    <property type="entry name" value="PAS"/>
    <property type="match status" value="1"/>
</dbReference>
<dbReference type="InterPro" id="IPR001610">
    <property type="entry name" value="PAC"/>
</dbReference>
<dbReference type="SUPFAM" id="SSF55785">
    <property type="entry name" value="PYP-like sensor domain (PAS domain)"/>
    <property type="match status" value="1"/>
</dbReference>
<evidence type="ECO:0000313" key="14">
    <source>
        <dbReference type="Proteomes" id="UP000568106"/>
    </source>
</evidence>
<feature type="domain" description="PAC" evidence="12">
    <location>
        <begin position="308"/>
        <end position="360"/>
    </location>
</feature>
<keyword evidence="4" id="KW-0808">Transferase</keyword>
<evidence type="ECO:0000256" key="4">
    <source>
        <dbReference type="ARBA" id="ARBA00022679"/>
    </source>
</evidence>
<evidence type="ECO:0000259" key="11">
    <source>
        <dbReference type="PROSITE" id="PS50112"/>
    </source>
</evidence>
<dbReference type="InterPro" id="IPR036890">
    <property type="entry name" value="HATPase_C_sf"/>
</dbReference>
<keyword evidence="9" id="KW-1133">Transmembrane helix</keyword>
<dbReference type="InterPro" id="IPR000700">
    <property type="entry name" value="PAS-assoc_C"/>
</dbReference>
<dbReference type="SUPFAM" id="SSF55874">
    <property type="entry name" value="ATPase domain of HSP90 chaperone/DNA topoisomerase II/histidine kinase"/>
    <property type="match status" value="1"/>
</dbReference>
<dbReference type="SMART" id="SM00388">
    <property type="entry name" value="HisKA"/>
    <property type="match status" value="1"/>
</dbReference>
<dbReference type="Pfam" id="PF05227">
    <property type="entry name" value="CHASE3"/>
    <property type="match status" value="1"/>
</dbReference>
<accession>A0A7W8IF48</accession>
<proteinExistence type="predicted"/>
<feature type="transmembrane region" description="Helical" evidence="9">
    <location>
        <begin position="12"/>
        <end position="30"/>
    </location>
</feature>
<dbReference type="InterPro" id="IPR036097">
    <property type="entry name" value="HisK_dim/P_sf"/>
</dbReference>
<dbReference type="EMBL" id="JACHDY010000001">
    <property type="protein sequence ID" value="MBB5316025.1"/>
    <property type="molecule type" value="Genomic_DNA"/>
</dbReference>
<dbReference type="InterPro" id="IPR003594">
    <property type="entry name" value="HATPase_dom"/>
</dbReference>